<feature type="region of interest" description="Disordered" evidence="1">
    <location>
        <begin position="511"/>
        <end position="542"/>
    </location>
</feature>
<dbReference type="EMBL" id="KQ414699">
    <property type="protein sequence ID" value="KOC63417.1"/>
    <property type="molecule type" value="Genomic_DNA"/>
</dbReference>
<accession>A0A0L7QXS4</accession>
<feature type="chain" id="PRO_5005574869" evidence="2">
    <location>
        <begin position="20"/>
        <end position="868"/>
    </location>
</feature>
<dbReference type="PANTHER" id="PTHR34403">
    <property type="entry name" value="TOL-PAL SYSTEM PROTEIN TOLA"/>
    <property type="match status" value="1"/>
</dbReference>
<dbReference type="PANTHER" id="PTHR34403:SF14">
    <property type="entry name" value="OS05G0225800 PROTEIN"/>
    <property type="match status" value="1"/>
</dbReference>
<sequence>MKFFASCTLLLIASSVTFALDLSRFLWTGSQKKEAEIVEIVRWRQPVCIHPAEGVSPCMHSLGKFEKVYEVASGKGLEKGRDLSGSEEEEVSSEDVSSLTTVDLESSRGSEEFDGEKIGGRTAELTEDQERRIIEGKYLVPPKEKVTRPEKIFVTKVLNAPVTATLVAYNCIPDVGIPLCENYQENVRPSKTADNSQHAASAVKQEESVNLWEVHAKPLASQRPIEAIGQSVKNKKPEITIWNPDYEKKSTSFTLKGESTTEVSTLQHIVVVKDKSFPDIVRNPGVFSHNSPAQFHFFDKLRQNGVIDQEARPEIQIEVGKDAGAVKEDSKTVESPQMNEKRLFQTVHNLIEKAQNSVIVRKIQNVLKGPQSSGKVEETTSEETNKGFGFFHHFLKPVNIFHRKKNKGSTVKPEVSVNMEPEDFVEADILEDETPELSANVKPDAPMDVKPEFSAEVKPEVSVEPEFSEDVKPEAPVDVKAEVPVNVSSEFSADVKPEIPVDVKPEVPMDVSSEFSPDVKQEFSADVKPEVPQNVSSEFSTEVKPEIPVDVKPQVPVDVSSEFSPDVKQEFSADVKPEVPLNVSSEFSTEVKPEIPVGVKPEVPVSVRPEFSADVKQEFSADVKPKIPVDVSSEFSTEVKPEIPMDVKPEIPVSVRPEFSADVKQEFSADVKPEIPVDVKPQVPVDVSSEFSPDVKQEFSADVKPEVPLNVSSEFSTEVKPEIPVDVSSEFSANVKQEFSVDVKPEIPVDPVKQEFSSDVKPEIPLDTSPEVPEFSADVKPEVSLDVRPEFSAEQEASPTIKPEFSIDTLKDTSTNLFQEKIVEIPVEVQTITEDLQQPENNVSNTSVVLDTIEKAQDTGNVKTFVKI</sequence>
<dbReference type="Proteomes" id="UP000053825">
    <property type="component" value="Unassembled WGS sequence"/>
</dbReference>
<evidence type="ECO:0000256" key="1">
    <source>
        <dbReference type="SAM" id="MobiDB-lite"/>
    </source>
</evidence>
<dbReference type="InterPro" id="IPR050972">
    <property type="entry name" value="SDr-like"/>
</dbReference>
<keyword evidence="4" id="KW-1185">Reference proteome</keyword>
<evidence type="ECO:0000313" key="3">
    <source>
        <dbReference type="EMBL" id="KOC63417.1"/>
    </source>
</evidence>
<feature type="compositionally biased region" description="Basic and acidic residues" evidence="1">
    <location>
        <begin position="752"/>
        <end position="764"/>
    </location>
</feature>
<dbReference type="STRING" id="597456.A0A0L7QXS4"/>
<feature type="signal peptide" evidence="2">
    <location>
        <begin position="1"/>
        <end position="19"/>
    </location>
</feature>
<keyword evidence="2" id="KW-0732">Signal</keyword>
<evidence type="ECO:0000256" key="2">
    <source>
        <dbReference type="SAM" id="SignalP"/>
    </source>
</evidence>
<proteinExistence type="predicted"/>
<dbReference type="AlphaFoldDB" id="A0A0L7QXS4"/>
<feature type="region of interest" description="Disordered" evidence="1">
    <location>
        <begin position="752"/>
        <end position="776"/>
    </location>
</feature>
<reference evidence="3 4" key="1">
    <citation type="submission" date="2015-07" db="EMBL/GenBank/DDBJ databases">
        <title>The genome of Habropoda laboriosa.</title>
        <authorList>
            <person name="Pan H."/>
            <person name="Kapheim K."/>
        </authorList>
    </citation>
    <scope>NUCLEOTIDE SEQUENCE [LARGE SCALE GENOMIC DNA]</scope>
    <source>
        <strain evidence="3">0110345459</strain>
    </source>
</reference>
<name>A0A0L7QXS4_9HYME</name>
<evidence type="ECO:0000313" key="4">
    <source>
        <dbReference type="Proteomes" id="UP000053825"/>
    </source>
</evidence>
<protein>
    <submittedName>
        <fullName evidence="3">Sialidase</fullName>
    </submittedName>
</protein>
<organism evidence="3 4">
    <name type="scientific">Habropoda laboriosa</name>
    <dbReference type="NCBI Taxonomy" id="597456"/>
    <lineage>
        <taxon>Eukaryota</taxon>
        <taxon>Metazoa</taxon>
        <taxon>Ecdysozoa</taxon>
        <taxon>Arthropoda</taxon>
        <taxon>Hexapoda</taxon>
        <taxon>Insecta</taxon>
        <taxon>Pterygota</taxon>
        <taxon>Neoptera</taxon>
        <taxon>Endopterygota</taxon>
        <taxon>Hymenoptera</taxon>
        <taxon>Apocrita</taxon>
        <taxon>Aculeata</taxon>
        <taxon>Apoidea</taxon>
        <taxon>Anthophila</taxon>
        <taxon>Apidae</taxon>
        <taxon>Habropoda</taxon>
    </lineage>
</organism>
<gene>
    <name evidence="3" type="ORF">WH47_01906</name>
</gene>
<feature type="compositionally biased region" description="Basic and acidic residues" evidence="1">
    <location>
        <begin position="517"/>
        <end position="529"/>
    </location>
</feature>